<keyword evidence="8" id="KW-0472">Membrane</keyword>
<accession>A0A2U1QFJ6</accession>
<keyword evidence="5" id="KW-0636">Prenylation</keyword>
<dbReference type="Proteomes" id="UP000245207">
    <property type="component" value="Unassembled WGS sequence"/>
</dbReference>
<proteinExistence type="inferred from homology"/>
<dbReference type="Pfam" id="PF00403">
    <property type="entry name" value="HMA"/>
    <property type="match status" value="2"/>
</dbReference>
<evidence type="ECO:0000259" key="9">
    <source>
        <dbReference type="PROSITE" id="PS50846"/>
    </source>
</evidence>
<dbReference type="STRING" id="35608.A0A2U1QFJ6"/>
<evidence type="ECO:0000256" key="7">
    <source>
        <dbReference type="SAM" id="MobiDB-lite"/>
    </source>
</evidence>
<organism evidence="10 11">
    <name type="scientific">Artemisia annua</name>
    <name type="common">Sweet wormwood</name>
    <dbReference type="NCBI Taxonomy" id="35608"/>
    <lineage>
        <taxon>Eukaryota</taxon>
        <taxon>Viridiplantae</taxon>
        <taxon>Streptophyta</taxon>
        <taxon>Embryophyta</taxon>
        <taxon>Tracheophyta</taxon>
        <taxon>Spermatophyta</taxon>
        <taxon>Magnoliopsida</taxon>
        <taxon>eudicotyledons</taxon>
        <taxon>Gunneridae</taxon>
        <taxon>Pentapetalae</taxon>
        <taxon>asterids</taxon>
        <taxon>campanulids</taxon>
        <taxon>Asterales</taxon>
        <taxon>Asteraceae</taxon>
        <taxon>Asteroideae</taxon>
        <taxon>Anthemideae</taxon>
        <taxon>Artemisiinae</taxon>
        <taxon>Artemisia</taxon>
    </lineage>
</organism>
<evidence type="ECO:0000313" key="10">
    <source>
        <dbReference type="EMBL" id="PWA96747.1"/>
    </source>
</evidence>
<dbReference type="PROSITE" id="PS50846">
    <property type="entry name" value="HMA_2"/>
    <property type="match status" value="2"/>
</dbReference>
<evidence type="ECO:0000256" key="8">
    <source>
        <dbReference type="SAM" id="Phobius"/>
    </source>
</evidence>
<evidence type="ECO:0000256" key="2">
    <source>
        <dbReference type="ARBA" id="ARBA00022481"/>
    </source>
</evidence>
<dbReference type="Gene3D" id="3.30.70.100">
    <property type="match status" value="2"/>
</dbReference>
<dbReference type="GO" id="GO:0046872">
    <property type="term" value="F:metal ion binding"/>
    <property type="evidence" value="ECO:0007669"/>
    <property type="project" value="UniProtKB-KW"/>
</dbReference>
<keyword evidence="4" id="KW-0449">Lipoprotein</keyword>
<feature type="transmembrane region" description="Helical" evidence="8">
    <location>
        <begin position="72"/>
        <end position="94"/>
    </location>
</feature>
<evidence type="ECO:0000256" key="3">
    <source>
        <dbReference type="ARBA" id="ARBA00022723"/>
    </source>
</evidence>
<dbReference type="GO" id="GO:0016020">
    <property type="term" value="C:membrane"/>
    <property type="evidence" value="ECO:0007669"/>
    <property type="project" value="UniProtKB-SubCell"/>
</dbReference>
<dbReference type="GO" id="GO:0009626">
    <property type="term" value="P:plant-type hypersensitive response"/>
    <property type="evidence" value="ECO:0007669"/>
    <property type="project" value="UniProtKB-KW"/>
</dbReference>
<keyword evidence="8" id="KW-1133">Transmembrane helix</keyword>
<reference evidence="10 11" key="1">
    <citation type="journal article" date="2018" name="Mol. Plant">
        <title>The genome of Artemisia annua provides insight into the evolution of Asteraceae family and artemisinin biosynthesis.</title>
        <authorList>
            <person name="Shen Q."/>
            <person name="Zhang L."/>
            <person name="Liao Z."/>
            <person name="Wang S."/>
            <person name="Yan T."/>
            <person name="Shi P."/>
            <person name="Liu M."/>
            <person name="Fu X."/>
            <person name="Pan Q."/>
            <person name="Wang Y."/>
            <person name="Lv Z."/>
            <person name="Lu X."/>
            <person name="Zhang F."/>
            <person name="Jiang W."/>
            <person name="Ma Y."/>
            <person name="Chen M."/>
            <person name="Hao X."/>
            <person name="Li L."/>
            <person name="Tang Y."/>
            <person name="Lv G."/>
            <person name="Zhou Y."/>
            <person name="Sun X."/>
            <person name="Brodelius P.E."/>
            <person name="Rose J.K.C."/>
            <person name="Tang K."/>
        </authorList>
    </citation>
    <scope>NUCLEOTIDE SEQUENCE [LARGE SCALE GENOMIC DNA]</scope>
    <source>
        <strain evidence="11">cv. Huhao1</strain>
        <tissue evidence="10">Leaf</tissue>
    </source>
</reference>
<comment type="subcellular location">
    <subcellularLocation>
        <location evidence="1">Membrane</location>
        <topology evidence="1">Peripheral membrane protein</topology>
    </subcellularLocation>
</comment>
<dbReference type="AlphaFoldDB" id="A0A2U1QFJ6"/>
<evidence type="ECO:0000256" key="5">
    <source>
        <dbReference type="ARBA" id="ARBA00023289"/>
    </source>
</evidence>
<dbReference type="InterPro" id="IPR051863">
    <property type="entry name" value="HIPP"/>
</dbReference>
<dbReference type="OrthoDB" id="1923658at2759"/>
<keyword evidence="11" id="KW-1185">Reference proteome</keyword>
<feature type="domain" description="HMA" evidence="9">
    <location>
        <begin position="1"/>
        <end position="70"/>
    </location>
</feature>
<evidence type="ECO:0000256" key="4">
    <source>
        <dbReference type="ARBA" id="ARBA00023288"/>
    </source>
</evidence>
<evidence type="ECO:0000256" key="6">
    <source>
        <dbReference type="ARBA" id="ARBA00024045"/>
    </source>
</evidence>
<feature type="domain" description="HMA" evidence="9">
    <location>
        <begin position="133"/>
        <end position="200"/>
    </location>
</feature>
<comment type="similarity">
    <text evidence="6">Belongs to the HIPP family.</text>
</comment>
<dbReference type="InterPro" id="IPR036163">
    <property type="entry name" value="HMA_dom_sf"/>
</dbReference>
<keyword evidence="8" id="KW-0812">Transmembrane</keyword>
<feature type="compositionally biased region" description="Basic and acidic residues" evidence="7">
    <location>
        <begin position="203"/>
        <end position="237"/>
    </location>
</feature>
<evidence type="ECO:0000313" key="11">
    <source>
        <dbReference type="Proteomes" id="UP000245207"/>
    </source>
</evidence>
<gene>
    <name evidence="10" type="ORF">CTI12_AA036480</name>
</gene>
<dbReference type="InterPro" id="IPR006121">
    <property type="entry name" value="HMA_dom"/>
</dbReference>
<name>A0A2U1QFJ6_ARTAN</name>
<sequence length="300" mass="34316">MKKVVLKLDFLDEKTKQKAMKNVSSLTGVDSIAMDMKDKKLTVTGDVDPVTIVSNYKVNSFANNLGIHSSHAVMTCALCIWNCMVLLIWSFGMWRNDLPFCIFFFSSKAQKPATFFYNYQTDLHNFKTQNNNMKKVVLKLDFLDEKTKQKAMKNVSSLTGVDSIAMDMKDKKLTVTGDVDPVTIVSKLRKICHTEIVSVGPAKEPEKKDAGSGAADKKKEEEKKKAEEKKKEEEKKKLEEARKAYAAYINNLNQHNHQPYPYYQQQQLQPQVQPYYQYNHPATPYYTKVVQDETPNCVIS</sequence>
<comment type="caution">
    <text evidence="10">The sequence shown here is derived from an EMBL/GenBank/DDBJ whole genome shotgun (WGS) entry which is preliminary data.</text>
</comment>
<dbReference type="EMBL" id="PKPP01000162">
    <property type="protein sequence ID" value="PWA96747.1"/>
    <property type="molecule type" value="Genomic_DNA"/>
</dbReference>
<keyword evidence="2" id="KW-0488">Methylation</keyword>
<dbReference type="PANTHER" id="PTHR45811">
    <property type="entry name" value="COPPER TRANSPORT PROTEIN FAMILY-RELATED"/>
    <property type="match status" value="1"/>
</dbReference>
<protein>
    <submittedName>
        <fullName evidence="10">Heavy metal-associated domain, HMA</fullName>
    </submittedName>
</protein>
<keyword evidence="3" id="KW-0479">Metal-binding</keyword>
<feature type="region of interest" description="Disordered" evidence="7">
    <location>
        <begin position="201"/>
        <end position="237"/>
    </location>
</feature>
<evidence type="ECO:0000256" key="1">
    <source>
        <dbReference type="ARBA" id="ARBA00004170"/>
    </source>
</evidence>
<dbReference type="PANTHER" id="PTHR45811:SF49">
    <property type="entry name" value="OS04G0667600 PROTEIN"/>
    <property type="match status" value="1"/>
</dbReference>
<dbReference type="SUPFAM" id="SSF55008">
    <property type="entry name" value="HMA, heavy metal-associated domain"/>
    <property type="match status" value="1"/>
</dbReference>